<dbReference type="Proteomes" id="UP000247498">
    <property type="component" value="Unassembled WGS sequence"/>
</dbReference>
<sequence>MGHETLPGALWRALAAVLLFPLALISGLYRLILRAFGAPAGADAGAPAGAPPPGRAARGAWAHPKSVPLLDLLAEDDEASSDAASAAAAGPPPRPRAGARLEWIGAGDLAWFERRLAPVEGRLLEGGRIGEGWQPLMDKHVPGEVRYVAYMRPLPNGTTEYLSITIAPDTTGAEMAEFFADDTERLKWDSMLHRTELVEAGRALAAEGEQIVLWHRKYPFAFLKDRWYAIARKILPPPPGAPLGAPHYGLSKVVPSPIAEAFAADEMPGVKRIDEFYSMWRCRTVPSPWPAPPGAAGPAPPACETVLLHHDNMKVPESLARVAIRTGMWKFLRSMVAATKPWAAARRARASPFEPDAAAACRRATGGADGRRAALSAVYGRAGTSAHELAPADEAEAAAAGAPAYHPHRHDAAALHAVATAPGDLQRLAAAAQEGPEAGPGARSEAGVRGGWGDDASSTASSGSSAAGLGGWMGWLPQGGRGPVAAKKAADAAAPEAPGTPPPRAPAPAPQRAAPASPLPPSEALVSAEVFLRPPTAPAAGGGSNAPSPLPRPLRQLPRVFSDPGLYHPGKTVEDATQTWGGPLRGAGTGAGAGRAGFAAPRHEGRGLLRGLAGSVAAGAAAGVAVLLLSRAAEGGGGGGAAAGEARRRRPAAAAAAAPPAGEESGSFLAQRAGGGAPARRGAPLRGHLLHVV</sequence>
<protein>
    <recommendedName>
        <fullName evidence="3">START domain-containing protein</fullName>
    </recommendedName>
</protein>
<feature type="region of interest" description="Disordered" evidence="1">
    <location>
        <begin position="534"/>
        <end position="597"/>
    </location>
</feature>
<feature type="transmembrane region" description="Helical" evidence="2">
    <location>
        <begin position="9"/>
        <end position="29"/>
    </location>
</feature>
<dbReference type="AlphaFoldDB" id="A0A2V0PDB3"/>
<evidence type="ECO:0000259" key="3">
    <source>
        <dbReference type="PROSITE" id="PS50848"/>
    </source>
</evidence>
<evidence type="ECO:0000256" key="2">
    <source>
        <dbReference type="SAM" id="Phobius"/>
    </source>
</evidence>
<feature type="compositionally biased region" description="Low complexity" evidence="1">
    <location>
        <begin position="431"/>
        <end position="442"/>
    </location>
</feature>
<feature type="compositionally biased region" description="Pro residues" evidence="1">
    <location>
        <begin position="498"/>
        <end position="509"/>
    </location>
</feature>
<dbReference type="PANTHER" id="PTHR19308:SF39">
    <property type="entry name" value="PHOSPHATIDYLCHOLINE TRANSFER PROTEIN"/>
    <property type="match status" value="1"/>
</dbReference>
<comment type="caution">
    <text evidence="4">The sequence shown here is derived from an EMBL/GenBank/DDBJ whole genome shotgun (WGS) entry which is preliminary data.</text>
</comment>
<feature type="region of interest" description="Disordered" evidence="1">
    <location>
        <begin position="651"/>
        <end position="684"/>
    </location>
</feature>
<keyword evidence="2" id="KW-1133">Transmembrane helix</keyword>
<dbReference type="GO" id="GO:0008289">
    <property type="term" value="F:lipid binding"/>
    <property type="evidence" value="ECO:0007669"/>
    <property type="project" value="InterPro"/>
</dbReference>
<feature type="compositionally biased region" description="Gly residues" evidence="1">
    <location>
        <begin position="468"/>
        <end position="482"/>
    </location>
</feature>
<dbReference type="InterPro" id="IPR002913">
    <property type="entry name" value="START_lipid-bd_dom"/>
</dbReference>
<dbReference type="InterPro" id="IPR051213">
    <property type="entry name" value="START_lipid_transfer"/>
</dbReference>
<evidence type="ECO:0000313" key="4">
    <source>
        <dbReference type="EMBL" id="GBF97838.1"/>
    </source>
</evidence>
<name>A0A2V0PDB3_9CHLO</name>
<dbReference type="GO" id="GO:0005737">
    <property type="term" value="C:cytoplasm"/>
    <property type="evidence" value="ECO:0007669"/>
    <property type="project" value="UniProtKB-ARBA"/>
</dbReference>
<organism evidence="4 5">
    <name type="scientific">Raphidocelis subcapitata</name>
    <dbReference type="NCBI Taxonomy" id="307507"/>
    <lineage>
        <taxon>Eukaryota</taxon>
        <taxon>Viridiplantae</taxon>
        <taxon>Chlorophyta</taxon>
        <taxon>core chlorophytes</taxon>
        <taxon>Chlorophyceae</taxon>
        <taxon>CS clade</taxon>
        <taxon>Sphaeropleales</taxon>
        <taxon>Selenastraceae</taxon>
        <taxon>Raphidocelis</taxon>
    </lineage>
</organism>
<dbReference type="PANTHER" id="PTHR19308">
    <property type="entry name" value="PHOSPHATIDYLCHOLINE TRANSFER PROTEIN"/>
    <property type="match status" value="1"/>
</dbReference>
<feature type="compositionally biased region" description="Low complexity" evidence="1">
    <location>
        <begin position="483"/>
        <end position="497"/>
    </location>
</feature>
<feature type="region of interest" description="Disordered" evidence="1">
    <location>
        <begin position="431"/>
        <end position="521"/>
    </location>
</feature>
<dbReference type="Gene3D" id="3.30.530.20">
    <property type="match status" value="1"/>
</dbReference>
<dbReference type="PROSITE" id="PS50848">
    <property type="entry name" value="START"/>
    <property type="match status" value="1"/>
</dbReference>
<evidence type="ECO:0000256" key="1">
    <source>
        <dbReference type="SAM" id="MobiDB-lite"/>
    </source>
</evidence>
<keyword evidence="5" id="KW-1185">Reference proteome</keyword>
<feature type="compositionally biased region" description="Low complexity" evidence="1">
    <location>
        <begin position="652"/>
        <end position="684"/>
    </location>
</feature>
<feature type="compositionally biased region" description="Gly residues" evidence="1">
    <location>
        <begin position="583"/>
        <end position="595"/>
    </location>
</feature>
<reference evidence="4 5" key="1">
    <citation type="journal article" date="2018" name="Sci. Rep.">
        <title>Raphidocelis subcapitata (=Pseudokirchneriella subcapitata) provides an insight into genome evolution and environmental adaptations in the Sphaeropleales.</title>
        <authorList>
            <person name="Suzuki S."/>
            <person name="Yamaguchi H."/>
            <person name="Nakajima N."/>
            <person name="Kawachi M."/>
        </authorList>
    </citation>
    <scope>NUCLEOTIDE SEQUENCE [LARGE SCALE GENOMIC DNA]</scope>
    <source>
        <strain evidence="4 5">NIES-35</strain>
    </source>
</reference>
<keyword evidence="2" id="KW-0472">Membrane</keyword>
<dbReference type="EMBL" id="BDRX01000109">
    <property type="protein sequence ID" value="GBF97838.1"/>
    <property type="molecule type" value="Genomic_DNA"/>
</dbReference>
<evidence type="ECO:0000313" key="5">
    <source>
        <dbReference type="Proteomes" id="UP000247498"/>
    </source>
</evidence>
<dbReference type="OrthoDB" id="1295045at2759"/>
<keyword evidence="2" id="KW-0812">Transmembrane</keyword>
<gene>
    <name evidence="4" type="ORF">Rsub_11188</name>
</gene>
<accession>A0A2V0PDB3</accession>
<proteinExistence type="predicted"/>
<dbReference type="InParanoid" id="A0A2V0PDB3"/>
<feature type="domain" description="START" evidence="3">
    <location>
        <begin position="131"/>
        <end position="344"/>
    </location>
</feature>
<feature type="compositionally biased region" description="Low complexity" evidence="1">
    <location>
        <begin position="510"/>
        <end position="521"/>
    </location>
</feature>
<dbReference type="SUPFAM" id="SSF55961">
    <property type="entry name" value="Bet v1-like"/>
    <property type="match status" value="1"/>
</dbReference>
<dbReference type="InterPro" id="IPR023393">
    <property type="entry name" value="START-like_dom_sf"/>
</dbReference>
<feature type="compositionally biased region" description="Low complexity" evidence="1">
    <location>
        <begin position="454"/>
        <end position="467"/>
    </location>
</feature>